<dbReference type="PANTHER" id="PTHR12558:SF47">
    <property type="entry name" value="LIPOPOLYSACCHARIDE ASSEMBLY PROTEIN B"/>
    <property type="match status" value="1"/>
</dbReference>
<comment type="caution">
    <text evidence="2">The sequence shown here is derived from an EMBL/GenBank/DDBJ whole genome shotgun (WGS) entry which is preliminary data.</text>
</comment>
<sequence length="1007" mass="115545">MKRLASLVIPTFFLLTIISHTELSAQSTLNNTEISLHFRNGQEYFEARNYEACRVEMSVFLEANRSFLEKDDSNIIMAEYYMVMCSLYLNFTDTELLASRFVKNHPEHPITATLFTEIGNYFYDQGDYARAIDYLSKSPKNNEEAQFRLAISHYTLQNYYEALAVFNNVKQARGTYSPASFYYAGVINFKLKNYDDAIYDFKEAELSSVYRSEVPSWLAHSYYKQGKFAEMLVYTEALLKEKNSGRKLDEVALLTAEVYFQQGNYTKAAFYYNTYKNYKSQGMLPSVAYRYGYSLYKTEQYGPASEQLKNVAASGDTLGQYAAFILGICYLKANNPNYALGAFDQARKTNFNKVVTEDADFNYGKVLLDLQRGSEAVIALEAYLQKYPNPRYEDETNELISEAYLFSNNYQAALQYIESLKKRSPRINTAYQRIAFNQAVKFYNEEKYNDARPYFEKSLITPENPETKYAAIFWKAESFSAQSQFREAIPLYISLINTNDPTTLSLKELQAKSKYALAYCYYNIQDFDRANKVFKDYAESMKGMPGTQAYQDALVRLGDTYFATRKYDDAINAYNRAIDGSKTDRDYAMYQKGLVLIAKGDSKAAKASFQALQMSFPESLYFDNAIFQEANLEFIAGNYTAAISRFTQLINNKSQSPLVPKSLLKRAIAFSNTNNLEYAITDYKNILRNYPTSPESKEALTGLQETLSEVGRPDEFTNILGEYQKVNPTDQSVMGMEYETATKLFYAEKYDKAIEALREYIRKNPISVESYEAKYLIAEAYFKQGNRPQALNYYNQVIADNKYKFVNRALIQASVIEFESNDFKNAITHYRRILNYVADKKEQQTALLGLMESYYKIQRTDSTLYYAKEVANTPDLVIGAKSRANLYSGKILMDKGDYAKAIEYFNQTIALAKDNNGAEAQYSIAQILHLQRRYKESVDMIISKFRNDFADAAPKIVGKAYLLLSDNFVRMDNVIQAKATLNSIINNHPDPEIIAEAKNKLKAIERK</sequence>
<gene>
    <name evidence="2" type="ORF">VB248_02955</name>
</gene>
<dbReference type="InterPro" id="IPR011990">
    <property type="entry name" value="TPR-like_helical_dom_sf"/>
</dbReference>
<evidence type="ECO:0000313" key="3">
    <source>
        <dbReference type="Proteomes" id="UP001302949"/>
    </source>
</evidence>
<dbReference type="Pfam" id="PF14559">
    <property type="entry name" value="TPR_19"/>
    <property type="match status" value="1"/>
</dbReference>
<reference evidence="2 3" key="1">
    <citation type="submission" date="2023-12" db="EMBL/GenBank/DDBJ databases">
        <title>Novel species of the genus Arcicella isolated from rivers.</title>
        <authorList>
            <person name="Lu H."/>
        </authorList>
    </citation>
    <scope>NUCLEOTIDE SEQUENCE [LARGE SCALE GENOMIC DNA]</scope>
    <source>
        <strain evidence="2 3">KCTC 23307</strain>
    </source>
</reference>
<dbReference type="RefSeq" id="WP_323295241.1">
    <property type="nucleotide sequence ID" value="NZ_JAYFUM010000003.1"/>
</dbReference>
<feature type="repeat" description="TPR" evidence="1">
    <location>
        <begin position="882"/>
        <end position="915"/>
    </location>
</feature>
<dbReference type="PANTHER" id="PTHR12558">
    <property type="entry name" value="CELL DIVISION CYCLE 16,23,27"/>
    <property type="match status" value="1"/>
</dbReference>
<dbReference type="PROSITE" id="PS50005">
    <property type="entry name" value="TPR"/>
    <property type="match status" value="3"/>
</dbReference>
<organism evidence="2 3">
    <name type="scientific">Arcicella rigui</name>
    <dbReference type="NCBI Taxonomy" id="797020"/>
    <lineage>
        <taxon>Bacteria</taxon>
        <taxon>Pseudomonadati</taxon>
        <taxon>Bacteroidota</taxon>
        <taxon>Cytophagia</taxon>
        <taxon>Cytophagales</taxon>
        <taxon>Flectobacillaceae</taxon>
        <taxon>Arcicella</taxon>
    </lineage>
</organism>
<proteinExistence type="predicted"/>
<evidence type="ECO:0000256" key="1">
    <source>
        <dbReference type="PROSITE-ProRule" id="PRU00339"/>
    </source>
</evidence>
<dbReference type="Pfam" id="PF13432">
    <property type="entry name" value="TPR_16"/>
    <property type="match status" value="4"/>
</dbReference>
<dbReference type="Gene3D" id="1.25.40.10">
    <property type="entry name" value="Tetratricopeptide repeat domain"/>
    <property type="match status" value="9"/>
</dbReference>
<dbReference type="SMART" id="SM00028">
    <property type="entry name" value="TPR"/>
    <property type="match status" value="12"/>
</dbReference>
<dbReference type="Proteomes" id="UP001302949">
    <property type="component" value="Unassembled WGS sequence"/>
</dbReference>
<dbReference type="SUPFAM" id="SSF48452">
    <property type="entry name" value="TPR-like"/>
    <property type="match status" value="5"/>
</dbReference>
<feature type="repeat" description="TPR" evidence="1">
    <location>
        <begin position="112"/>
        <end position="145"/>
    </location>
</feature>
<keyword evidence="1" id="KW-0802">TPR repeat</keyword>
<protein>
    <submittedName>
        <fullName evidence="2">Tetratricopeptide repeat protein</fullName>
    </submittedName>
</protein>
<name>A0ABU5Q5H4_9BACT</name>
<dbReference type="InterPro" id="IPR019734">
    <property type="entry name" value="TPR_rpt"/>
</dbReference>
<feature type="repeat" description="TPR" evidence="1">
    <location>
        <begin position="551"/>
        <end position="584"/>
    </location>
</feature>
<evidence type="ECO:0000313" key="2">
    <source>
        <dbReference type="EMBL" id="MEA5138075.1"/>
    </source>
</evidence>
<dbReference type="Pfam" id="PF13174">
    <property type="entry name" value="TPR_6"/>
    <property type="match status" value="1"/>
</dbReference>
<keyword evidence="3" id="KW-1185">Reference proteome</keyword>
<accession>A0ABU5Q5H4</accession>
<dbReference type="EMBL" id="JAYFUM010000003">
    <property type="protein sequence ID" value="MEA5138075.1"/>
    <property type="molecule type" value="Genomic_DNA"/>
</dbReference>